<keyword evidence="1" id="KW-0472">Membrane</keyword>
<gene>
    <name evidence="2" type="ORF">SAMN05216289_12113</name>
</gene>
<organism evidence="2 3">
    <name type="scientific">Dokdonella immobilis</name>
    <dbReference type="NCBI Taxonomy" id="578942"/>
    <lineage>
        <taxon>Bacteria</taxon>
        <taxon>Pseudomonadati</taxon>
        <taxon>Pseudomonadota</taxon>
        <taxon>Gammaproteobacteria</taxon>
        <taxon>Lysobacterales</taxon>
        <taxon>Rhodanobacteraceae</taxon>
        <taxon>Dokdonella</taxon>
    </lineage>
</organism>
<name>A0A1I4YYU7_9GAMM</name>
<dbReference type="EMBL" id="FOVF01000021">
    <property type="protein sequence ID" value="SFN42879.1"/>
    <property type="molecule type" value="Genomic_DNA"/>
</dbReference>
<accession>A0A1I4YYU7</accession>
<keyword evidence="1" id="KW-0812">Transmembrane</keyword>
<dbReference type="AlphaFoldDB" id="A0A1I4YYU7"/>
<dbReference type="RefSeq" id="WP_092408845.1">
    <property type="nucleotide sequence ID" value="NZ_FOVF01000021.1"/>
</dbReference>
<evidence type="ECO:0000256" key="1">
    <source>
        <dbReference type="SAM" id="Phobius"/>
    </source>
</evidence>
<feature type="transmembrane region" description="Helical" evidence="1">
    <location>
        <begin position="107"/>
        <end position="125"/>
    </location>
</feature>
<dbReference type="OrthoDB" id="9926405at2"/>
<evidence type="ECO:0000313" key="3">
    <source>
        <dbReference type="Proteomes" id="UP000198575"/>
    </source>
</evidence>
<protein>
    <submittedName>
        <fullName evidence="2">Uncharacterized protein</fullName>
    </submittedName>
</protein>
<keyword evidence="1" id="KW-1133">Transmembrane helix</keyword>
<proteinExistence type="predicted"/>
<reference evidence="2 3" key="1">
    <citation type="submission" date="2016-10" db="EMBL/GenBank/DDBJ databases">
        <authorList>
            <person name="de Groot N.N."/>
        </authorList>
    </citation>
    <scope>NUCLEOTIDE SEQUENCE [LARGE SCALE GENOMIC DNA]</scope>
    <source>
        <strain evidence="2 3">CGMCC 1.7659</strain>
    </source>
</reference>
<dbReference type="Proteomes" id="UP000198575">
    <property type="component" value="Unassembled WGS sequence"/>
</dbReference>
<evidence type="ECO:0000313" key="2">
    <source>
        <dbReference type="EMBL" id="SFN42879.1"/>
    </source>
</evidence>
<sequence>MTEQKLSTLYRRMLVESASGPAGLLDAETLVAASAGTLKGDRRNEVAARLSRSPLQTDLVRLLRELAPESAALATAVSERQGLAHARHGRAQRLGNASRRHARPLRWVGLAACLSLVVGAVFWQMRLDSPADAGSSITMQAAARPDRIFTSQDRIFSMNDDRVAQAAADGVFQSDFNGG</sequence>
<keyword evidence="3" id="KW-1185">Reference proteome</keyword>
<dbReference type="STRING" id="578942.SAMN05216289_12113"/>